<dbReference type="Proteomes" id="UP001296706">
    <property type="component" value="Unassembled WGS sequence"/>
</dbReference>
<keyword evidence="2" id="KW-1185">Reference proteome</keyword>
<evidence type="ECO:0000313" key="1">
    <source>
        <dbReference type="EMBL" id="NMH81610.1"/>
    </source>
</evidence>
<protein>
    <submittedName>
        <fullName evidence="1">Uncharacterized protein</fullName>
    </submittedName>
</protein>
<evidence type="ECO:0000313" key="2">
    <source>
        <dbReference type="Proteomes" id="UP001296706"/>
    </source>
</evidence>
<sequence>MVRVGSGRRPAADRGFHPLLRRYLERSRRGGGEARATRRSSAPDGGLALFRLLSSARLTPAQAVALGTDVLARLEEQRGAGLGPSRIRLGLDTVLIAADGAGFLADDGPGREPVPDGSRTDLDAAARLLGDLAAASSRPGAASGDPATAPLAALGRAATEARVPGAGIGDVVSILREADAPGGAEARAELARLVAAVSGGDFAPPVPP</sequence>
<gene>
    <name evidence="1" type="ORF">HF577_31535</name>
</gene>
<comment type="caution">
    <text evidence="1">The sequence shown here is derived from an EMBL/GenBank/DDBJ whole genome shotgun (WGS) entry which is preliminary data.</text>
</comment>
<reference evidence="1 2" key="1">
    <citation type="submission" date="2020-04" db="EMBL/GenBank/DDBJ databases">
        <authorList>
            <person name="Klaysubun C."/>
            <person name="Duangmal K."/>
            <person name="Lipun K."/>
        </authorList>
    </citation>
    <scope>NUCLEOTIDE SEQUENCE [LARGE SCALE GENOMIC DNA]</scope>
    <source>
        <strain evidence="1 2">JCM 11839</strain>
    </source>
</reference>
<accession>A0ABX1RQI7</accession>
<organism evidence="1 2">
    <name type="scientific">Pseudonocardia xinjiangensis</name>
    <dbReference type="NCBI Taxonomy" id="75289"/>
    <lineage>
        <taxon>Bacteria</taxon>
        <taxon>Bacillati</taxon>
        <taxon>Actinomycetota</taxon>
        <taxon>Actinomycetes</taxon>
        <taxon>Pseudonocardiales</taxon>
        <taxon>Pseudonocardiaceae</taxon>
        <taxon>Pseudonocardia</taxon>
    </lineage>
</organism>
<name>A0ABX1RQI7_9PSEU</name>
<feature type="non-terminal residue" evidence="1">
    <location>
        <position position="208"/>
    </location>
</feature>
<proteinExistence type="predicted"/>
<dbReference type="RefSeq" id="WP_211175126.1">
    <property type="nucleotide sequence ID" value="NZ_JAAXKY010000158.1"/>
</dbReference>
<dbReference type="EMBL" id="JAAXKY010000158">
    <property type="protein sequence ID" value="NMH81610.1"/>
    <property type="molecule type" value="Genomic_DNA"/>
</dbReference>